<feature type="signal peptide" evidence="1">
    <location>
        <begin position="1"/>
        <end position="17"/>
    </location>
</feature>
<organism evidence="2 3">
    <name type="scientific">Emticicia soli</name>
    <dbReference type="NCBI Taxonomy" id="2027878"/>
    <lineage>
        <taxon>Bacteria</taxon>
        <taxon>Pseudomonadati</taxon>
        <taxon>Bacteroidota</taxon>
        <taxon>Cytophagia</taxon>
        <taxon>Cytophagales</taxon>
        <taxon>Leadbetterellaceae</taxon>
        <taxon>Emticicia</taxon>
    </lineage>
</organism>
<dbReference type="Proteomes" id="UP001597510">
    <property type="component" value="Unassembled WGS sequence"/>
</dbReference>
<evidence type="ECO:0000256" key="1">
    <source>
        <dbReference type="SAM" id="SignalP"/>
    </source>
</evidence>
<dbReference type="RefSeq" id="WP_340234813.1">
    <property type="nucleotide sequence ID" value="NZ_JBBEWC010000003.1"/>
</dbReference>
<evidence type="ECO:0000313" key="3">
    <source>
        <dbReference type="Proteomes" id="UP001597510"/>
    </source>
</evidence>
<keyword evidence="1" id="KW-0732">Signal</keyword>
<reference evidence="3" key="1">
    <citation type="journal article" date="2019" name="Int. J. Syst. Evol. Microbiol.">
        <title>The Global Catalogue of Microorganisms (GCM) 10K type strain sequencing project: providing services to taxonomists for standard genome sequencing and annotation.</title>
        <authorList>
            <consortium name="The Broad Institute Genomics Platform"/>
            <consortium name="The Broad Institute Genome Sequencing Center for Infectious Disease"/>
            <person name="Wu L."/>
            <person name="Ma J."/>
        </authorList>
    </citation>
    <scope>NUCLEOTIDE SEQUENCE [LARGE SCALE GENOMIC DNA]</scope>
    <source>
        <strain evidence="3">KCTC 52344</strain>
    </source>
</reference>
<name>A0ABW5J617_9BACT</name>
<dbReference type="EMBL" id="JBHULC010000008">
    <property type="protein sequence ID" value="MFD2521100.1"/>
    <property type="molecule type" value="Genomic_DNA"/>
</dbReference>
<keyword evidence="3" id="KW-1185">Reference proteome</keyword>
<gene>
    <name evidence="2" type="ORF">ACFSR2_09415</name>
</gene>
<accession>A0ABW5J617</accession>
<proteinExistence type="predicted"/>
<sequence length="403" mass="46363">MKKLLLLLLFYSSISYAQLDFTRIYHPIINEAELAIVDTNYHEALSFYNEAFANVEKPFAKDYYNAAICATLVGKMPVAFDFLEKIVAKGYQVSNFKKDPFFKAVADTSKLWANFEKQALQIKPHTDTKLRDSLLNMRRSIVLPSTGWLTPELRDYMKEQGKVNYQIVFDSLAFVNKMPELLKKQVDSLKQINMTASVVAREALLGFQKVLEINGFLDENTLGLNQITKENTYGPYQTSSSPNYLFKSTLIDEILTYSSFQRKVDNFDVLPIIKKAIREGKTNPSILKSLLEYSTEEPSTMGRVLIVQVRLEDNVNCPDKDWQAKQEKFYWKKERSSTLSDIEINEYRQNLGLEKLEDAYRKAFFKARPTHFIINGGSYQAELAYIPSCELIDKMIKGAVVLR</sequence>
<evidence type="ECO:0000313" key="2">
    <source>
        <dbReference type="EMBL" id="MFD2521100.1"/>
    </source>
</evidence>
<comment type="caution">
    <text evidence="2">The sequence shown here is derived from an EMBL/GenBank/DDBJ whole genome shotgun (WGS) entry which is preliminary data.</text>
</comment>
<protein>
    <recommendedName>
        <fullName evidence="4">Tetratricopeptide repeat protein</fullName>
    </recommendedName>
</protein>
<evidence type="ECO:0008006" key="4">
    <source>
        <dbReference type="Google" id="ProtNLM"/>
    </source>
</evidence>
<feature type="chain" id="PRO_5047227260" description="Tetratricopeptide repeat protein" evidence="1">
    <location>
        <begin position="18"/>
        <end position="403"/>
    </location>
</feature>